<dbReference type="InterPro" id="IPR020471">
    <property type="entry name" value="AKR"/>
</dbReference>
<dbReference type="OrthoDB" id="9773828at2"/>
<dbReference type="Gene3D" id="3.20.20.100">
    <property type="entry name" value="NADP-dependent oxidoreductase domain"/>
    <property type="match status" value="1"/>
</dbReference>
<dbReference type="FunFam" id="3.20.20.100:FF:000004">
    <property type="entry name" value="Oxidoreductase, aldo/keto reductase"/>
    <property type="match status" value="1"/>
</dbReference>
<evidence type="ECO:0000256" key="1">
    <source>
        <dbReference type="ARBA" id="ARBA00023002"/>
    </source>
</evidence>
<accession>U4TU05</accession>
<protein>
    <submittedName>
        <fullName evidence="3">IolS</fullName>
    </submittedName>
</protein>
<dbReference type="PANTHER" id="PTHR43364">
    <property type="entry name" value="NADH-SPECIFIC METHYLGLYOXAL REDUCTASE-RELATED"/>
    <property type="match status" value="1"/>
</dbReference>
<dbReference type="InterPro" id="IPR036812">
    <property type="entry name" value="NAD(P)_OxRdtase_dom_sf"/>
</dbReference>
<organism evidence="3 4">
    <name type="scientific">Schleiferilactobacillus shenzhenensis LY-73</name>
    <dbReference type="NCBI Taxonomy" id="1231336"/>
    <lineage>
        <taxon>Bacteria</taxon>
        <taxon>Bacillati</taxon>
        <taxon>Bacillota</taxon>
        <taxon>Bacilli</taxon>
        <taxon>Lactobacillales</taxon>
        <taxon>Lactobacillaceae</taxon>
        <taxon>Schleiferilactobacillus</taxon>
    </lineage>
</organism>
<dbReference type="InterPro" id="IPR023210">
    <property type="entry name" value="NADP_OxRdtase_dom"/>
</dbReference>
<dbReference type="PROSITE" id="PS00062">
    <property type="entry name" value="ALDOKETO_REDUCTASE_2"/>
    <property type="match status" value="1"/>
</dbReference>
<dbReference type="AlphaFoldDB" id="U4TU05"/>
<keyword evidence="4" id="KW-1185">Reference proteome</keyword>
<dbReference type="InterPro" id="IPR050523">
    <property type="entry name" value="AKR_Detox_Biosynth"/>
</dbReference>
<dbReference type="eggNOG" id="COG0667">
    <property type="taxonomic scope" value="Bacteria"/>
</dbReference>
<gene>
    <name evidence="3" type="primary">iolS</name>
    <name evidence="3" type="ORF">L248_2747</name>
</gene>
<dbReference type="PRINTS" id="PR00069">
    <property type="entry name" value="ALDKETRDTASE"/>
</dbReference>
<evidence type="ECO:0000259" key="2">
    <source>
        <dbReference type="Pfam" id="PF00248"/>
    </source>
</evidence>
<proteinExistence type="predicted"/>
<name>U4TU05_9LACO</name>
<evidence type="ECO:0000313" key="3">
    <source>
        <dbReference type="EMBL" id="ERL65348.1"/>
    </source>
</evidence>
<dbReference type="GO" id="GO:0016491">
    <property type="term" value="F:oxidoreductase activity"/>
    <property type="evidence" value="ECO:0007669"/>
    <property type="project" value="UniProtKB-KW"/>
</dbReference>
<sequence>MAKTVTIGKSDVTSMPLGLGTNKVGGHNLFPDLDDKQGAEVVRTALDNGIQMLDTAFRYGNGRSEEIIGQVLKDYDRHQVVLATKASHDPAQNMAHNNRPEFLKKAVDDALLRLQTDYIDVFYIHFPDEDTPKYEAVGALEEAREAGKIRAIGVSNFSLDQIKEANQDGYVDIVEGKYSLIHRNPEAEEFAYLKANHISFVPYEPLALGLLTGKYQADQVFQKGDWQFDHDPVNFGPERFKKNVAAIDQIRPIAQAHHTSLVDVFLAWYLANPNVSVVIPGARKPEQVVQNIKALDVRLSPAEYQTIANAFPEAAGGSDAPAYV</sequence>
<dbReference type="GO" id="GO:0005829">
    <property type="term" value="C:cytosol"/>
    <property type="evidence" value="ECO:0007669"/>
    <property type="project" value="UniProtKB-ARBA"/>
</dbReference>
<dbReference type="PANTHER" id="PTHR43364:SF4">
    <property type="entry name" value="NAD(P)-LINKED OXIDOREDUCTASE SUPERFAMILY PROTEIN"/>
    <property type="match status" value="1"/>
</dbReference>
<dbReference type="Pfam" id="PF00248">
    <property type="entry name" value="Aldo_ket_red"/>
    <property type="match status" value="1"/>
</dbReference>
<dbReference type="SUPFAM" id="SSF51430">
    <property type="entry name" value="NAD(P)-linked oxidoreductase"/>
    <property type="match status" value="1"/>
</dbReference>
<dbReference type="STRING" id="1231336.L248_2747"/>
<reference evidence="4" key="1">
    <citation type="journal article" date="2013" name="Genome Announc.">
        <title>Whole-Genome Sequencing of Lactobacillus shenzhenensis Strain LY-73T.</title>
        <authorList>
            <person name="Lin Z."/>
            <person name="Liu Z."/>
            <person name="Yang R."/>
            <person name="Zou Y."/>
            <person name="Wan D."/>
            <person name="Chen J."/>
            <person name="Guo M."/>
            <person name="Zhao J."/>
            <person name="Fang C."/>
            <person name="Yang R."/>
            <person name="Liu F."/>
        </authorList>
    </citation>
    <scope>NUCLEOTIDE SEQUENCE [LARGE SCALE GENOMIC DNA]</scope>
    <source>
        <strain evidence="4">LY-73</strain>
    </source>
</reference>
<feature type="domain" description="NADP-dependent oxidoreductase" evidence="2">
    <location>
        <begin position="16"/>
        <end position="308"/>
    </location>
</feature>
<keyword evidence="1" id="KW-0560">Oxidoreductase</keyword>
<dbReference type="HOGENOM" id="CLU_023205_2_3_9"/>
<dbReference type="EMBL" id="KI271587">
    <property type="protein sequence ID" value="ERL65348.1"/>
    <property type="molecule type" value="Genomic_DNA"/>
</dbReference>
<dbReference type="InterPro" id="IPR018170">
    <property type="entry name" value="Aldo/ket_reductase_CS"/>
</dbReference>
<evidence type="ECO:0000313" key="4">
    <source>
        <dbReference type="Proteomes" id="UP000030647"/>
    </source>
</evidence>
<dbReference type="Proteomes" id="UP000030647">
    <property type="component" value="Unassembled WGS sequence"/>
</dbReference>
<dbReference type="RefSeq" id="WP_022529334.1">
    <property type="nucleotide sequence ID" value="NZ_KI271587.1"/>
</dbReference>